<keyword evidence="4" id="KW-1185">Reference proteome</keyword>
<feature type="domain" description="SET" evidence="2">
    <location>
        <begin position="323"/>
        <end position="477"/>
    </location>
</feature>
<dbReference type="EMBL" id="JALLBG020000273">
    <property type="protein sequence ID" value="KAL3757089.1"/>
    <property type="molecule type" value="Genomic_DNA"/>
</dbReference>
<gene>
    <name evidence="3" type="ORF">ACHAWU_002928</name>
</gene>
<evidence type="ECO:0000259" key="2">
    <source>
        <dbReference type="PROSITE" id="PS50280"/>
    </source>
</evidence>
<dbReference type="Gene3D" id="2.170.270.10">
    <property type="entry name" value="SET domain"/>
    <property type="match status" value="2"/>
</dbReference>
<keyword evidence="1" id="KW-0732">Signal</keyword>
<feature type="chain" id="PRO_5044867166" description="SET domain-containing protein" evidence="1">
    <location>
        <begin position="41"/>
        <end position="687"/>
    </location>
</feature>
<dbReference type="Pfam" id="PF00856">
    <property type="entry name" value="SET"/>
    <property type="match status" value="1"/>
</dbReference>
<dbReference type="AlphaFoldDB" id="A0ABD3LZ89"/>
<comment type="caution">
    <text evidence="3">The sequence shown here is derived from an EMBL/GenBank/DDBJ whole genome shotgun (WGS) entry which is preliminary data.</text>
</comment>
<evidence type="ECO:0000313" key="4">
    <source>
        <dbReference type="Proteomes" id="UP001530293"/>
    </source>
</evidence>
<dbReference type="InterPro" id="IPR001214">
    <property type="entry name" value="SET_dom"/>
</dbReference>
<name>A0ABD3LZ89_9STRA</name>
<feature type="signal peptide" evidence="1">
    <location>
        <begin position="1"/>
        <end position="40"/>
    </location>
</feature>
<accession>A0ABD3LZ89</accession>
<dbReference type="Proteomes" id="UP001530293">
    <property type="component" value="Unassembled WGS sequence"/>
</dbReference>
<sequence>MAMAIAAPLSRPRWSATALTWYISAFIFILLGSAPPASLAASDGGSAGSDNNGDDDDDPCLLYLAQSTIPNAGLGVFAGASFKKDQQVGRVGDAAILTVDQNWHLSSEGVSVSKGEGDYHWPLTNYDWNAPDIGCEWEAEDVSVTVTGFGAAPNCHFRLINIAEHKATYDNAGLDRYKSPGAGASTPWFNRSSTALWDIEAGSELFVDYGQDWFLTRDGVFELVPVADSFEKAQSFLKHYGELLVGSTNPDDLVEDKMALDEDARRDLWDIIRTFPYVTRERQALPVNHEDAIRAIHGDIQAIEKENSVRSVQYLKERGKCMDNIVPAKSNIPHAGRGAFATRLIPKGGLVAPAPVVHIADKSSTNMYNEKIGRHGNIVRDESVIVTQQIILNYVFGHPNSTVVLFPYSSNVAYINHHATEYNAEVRWAKDFSFYHKNEWLSKPVDFLEEQWTSGLLLEFIALRDIQAGEEVLINYGDEWQAAWDEHVQKWHPSNSDTLWTKTTDNNTGLSEYLRAEVLNDDMATPIRTMAEQAVEPYHSSIHFKCYVNVNHLSPYEFEPLTRPYFKREWDRRVDMRDDSDDVHYNACNVTLRYESDEDDSGDDDDDEVEEGAGAEYLYTIELEVKKEFGNTFISEFHVITDVPREAIAFVNLPYTSDIFLKNAFRHEMKLPDDVFPKAWMNAILEN</sequence>
<protein>
    <recommendedName>
        <fullName evidence="2">SET domain-containing protein</fullName>
    </recommendedName>
</protein>
<organism evidence="3 4">
    <name type="scientific">Discostella pseudostelligera</name>
    <dbReference type="NCBI Taxonomy" id="259834"/>
    <lineage>
        <taxon>Eukaryota</taxon>
        <taxon>Sar</taxon>
        <taxon>Stramenopiles</taxon>
        <taxon>Ochrophyta</taxon>
        <taxon>Bacillariophyta</taxon>
        <taxon>Coscinodiscophyceae</taxon>
        <taxon>Thalassiosirophycidae</taxon>
        <taxon>Stephanodiscales</taxon>
        <taxon>Stephanodiscaceae</taxon>
        <taxon>Discostella</taxon>
    </lineage>
</organism>
<proteinExistence type="predicted"/>
<evidence type="ECO:0000313" key="3">
    <source>
        <dbReference type="EMBL" id="KAL3757089.1"/>
    </source>
</evidence>
<dbReference type="InterPro" id="IPR046341">
    <property type="entry name" value="SET_dom_sf"/>
</dbReference>
<dbReference type="SUPFAM" id="SSF82199">
    <property type="entry name" value="SET domain"/>
    <property type="match status" value="2"/>
</dbReference>
<dbReference type="PROSITE" id="PS50280">
    <property type="entry name" value="SET"/>
    <property type="match status" value="1"/>
</dbReference>
<reference evidence="3 4" key="1">
    <citation type="submission" date="2024-10" db="EMBL/GenBank/DDBJ databases">
        <title>Updated reference genomes for cyclostephanoid diatoms.</title>
        <authorList>
            <person name="Roberts W.R."/>
            <person name="Alverson A.J."/>
        </authorList>
    </citation>
    <scope>NUCLEOTIDE SEQUENCE [LARGE SCALE GENOMIC DNA]</scope>
    <source>
        <strain evidence="3 4">AJA232-27</strain>
    </source>
</reference>
<evidence type="ECO:0000256" key="1">
    <source>
        <dbReference type="SAM" id="SignalP"/>
    </source>
</evidence>